<dbReference type="PANTHER" id="PTHR14269:SF11">
    <property type="entry name" value="CDP-DIACYLGLYCEROL--GLYCEROL-3-PHOSPHATE 3-PHOSPHATIDYLTRANSFERASE"/>
    <property type="match status" value="1"/>
</dbReference>
<evidence type="ECO:0000313" key="14">
    <source>
        <dbReference type="Proteomes" id="UP000177943"/>
    </source>
</evidence>
<evidence type="ECO:0000256" key="3">
    <source>
        <dbReference type="ARBA" id="ARBA00022516"/>
    </source>
</evidence>
<keyword evidence="4 11" id="KW-0808">Transferase</keyword>
<evidence type="ECO:0000256" key="8">
    <source>
        <dbReference type="ARBA" id="ARBA00023136"/>
    </source>
</evidence>
<proteinExistence type="inferred from homology"/>
<dbReference type="InterPro" id="IPR004570">
    <property type="entry name" value="Phosphatidylglycerol_P_synth"/>
</dbReference>
<evidence type="ECO:0000256" key="1">
    <source>
        <dbReference type="ARBA" id="ARBA00004141"/>
    </source>
</evidence>
<reference evidence="13 14" key="1">
    <citation type="journal article" date="2016" name="Nat. Commun.">
        <title>Thousands of microbial genomes shed light on interconnected biogeochemical processes in an aquifer system.</title>
        <authorList>
            <person name="Anantharaman K."/>
            <person name="Brown C.T."/>
            <person name="Hug L.A."/>
            <person name="Sharon I."/>
            <person name="Castelle C.J."/>
            <person name="Probst A.J."/>
            <person name="Thomas B.C."/>
            <person name="Singh A."/>
            <person name="Wilkins M.J."/>
            <person name="Karaoz U."/>
            <person name="Brodie E.L."/>
            <person name="Williams K.H."/>
            <person name="Hubbard S.S."/>
            <person name="Banfield J.F."/>
        </authorList>
    </citation>
    <scope>NUCLEOTIDE SEQUENCE [LARGE SCALE GENOMIC DNA]</scope>
</reference>
<evidence type="ECO:0000313" key="13">
    <source>
        <dbReference type="EMBL" id="OHA26577.1"/>
    </source>
</evidence>
<dbReference type="PIRSF" id="PIRSF000847">
    <property type="entry name" value="Phos_ph_gly_syn"/>
    <property type="match status" value="1"/>
</dbReference>
<keyword evidence="5 12" id="KW-0812">Transmembrane</keyword>
<dbReference type="InterPro" id="IPR050324">
    <property type="entry name" value="CDP-alcohol_PTase-I"/>
</dbReference>
<dbReference type="GO" id="GO:0008444">
    <property type="term" value="F:CDP-diacylglycerol-glycerol-3-phosphate 3-phosphatidyltransferase activity"/>
    <property type="evidence" value="ECO:0007669"/>
    <property type="project" value="InterPro"/>
</dbReference>
<dbReference type="Proteomes" id="UP000177943">
    <property type="component" value="Unassembled WGS sequence"/>
</dbReference>
<protein>
    <recommendedName>
        <fullName evidence="15">CDP-diacylglycerol--glycerol-3-phosphate 3-phosphatidyltransferase</fullName>
    </recommendedName>
</protein>
<feature type="transmembrane region" description="Helical" evidence="12">
    <location>
        <begin position="175"/>
        <end position="194"/>
    </location>
</feature>
<keyword evidence="7" id="KW-0443">Lipid metabolism</keyword>
<evidence type="ECO:0000256" key="10">
    <source>
        <dbReference type="ARBA" id="ARBA00023264"/>
    </source>
</evidence>
<feature type="transmembrane region" description="Helical" evidence="12">
    <location>
        <begin position="151"/>
        <end position="169"/>
    </location>
</feature>
<dbReference type="AlphaFoldDB" id="A0A1G2MRQ1"/>
<keyword evidence="6 12" id="KW-1133">Transmembrane helix</keyword>
<gene>
    <name evidence="13" type="ORF">A3D56_03045</name>
</gene>
<name>A0A1G2MRQ1_9BACT</name>
<evidence type="ECO:0000256" key="2">
    <source>
        <dbReference type="ARBA" id="ARBA00010441"/>
    </source>
</evidence>
<sequence length="197" mass="22155">MDITIFPVANKPTFIDRVMEVTVLRLFPRYITPNHVTIFRFVSIPFILYLFSKEEYRVGTLLFLISAFSDAVDGAMARTRKQVTSWGKMFDPLADKLLIGLTSVIVVGQYLSIRLALSIVFVELLLIIGAVWGRYRGGREIQAGRIGKIKMILQSVGIGVLLLGIIFHLPLLVQLSYYILVASIFCALLALIVYRSI</sequence>
<dbReference type="EMBL" id="MHRP01000030">
    <property type="protein sequence ID" value="OHA26577.1"/>
    <property type="molecule type" value="Genomic_DNA"/>
</dbReference>
<dbReference type="Pfam" id="PF01066">
    <property type="entry name" value="CDP-OH_P_transf"/>
    <property type="match status" value="1"/>
</dbReference>
<evidence type="ECO:0000256" key="4">
    <source>
        <dbReference type="ARBA" id="ARBA00022679"/>
    </source>
</evidence>
<dbReference type="GO" id="GO:0046474">
    <property type="term" value="P:glycerophospholipid biosynthetic process"/>
    <property type="evidence" value="ECO:0007669"/>
    <property type="project" value="TreeGrafter"/>
</dbReference>
<comment type="caution">
    <text evidence="13">The sequence shown here is derived from an EMBL/GenBank/DDBJ whole genome shotgun (WGS) entry which is preliminary data.</text>
</comment>
<evidence type="ECO:0000256" key="12">
    <source>
        <dbReference type="SAM" id="Phobius"/>
    </source>
</evidence>
<comment type="similarity">
    <text evidence="2 11">Belongs to the CDP-alcohol phosphatidyltransferase class-I family.</text>
</comment>
<evidence type="ECO:0000256" key="7">
    <source>
        <dbReference type="ARBA" id="ARBA00023098"/>
    </source>
</evidence>
<dbReference type="Gene3D" id="1.20.120.1760">
    <property type="match status" value="1"/>
</dbReference>
<keyword evidence="9" id="KW-0594">Phospholipid biosynthesis</keyword>
<dbReference type="PROSITE" id="PS00379">
    <property type="entry name" value="CDP_ALCOHOL_P_TRANSF"/>
    <property type="match status" value="1"/>
</dbReference>
<evidence type="ECO:0000256" key="11">
    <source>
        <dbReference type="RuleBase" id="RU003750"/>
    </source>
</evidence>
<keyword evidence="10" id="KW-1208">Phospholipid metabolism</keyword>
<dbReference type="GO" id="GO:0016020">
    <property type="term" value="C:membrane"/>
    <property type="evidence" value="ECO:0007669"/>
    <property type="project" value="UniProtKB-SubCell"/>
</dbReference>
<dbReference type="PANTHER" id="PTHR14269">
    <property type="entry name" value="CDP-DIACYLGLYCEROL--GLYCEROL-3-PHOSPHATE 3-PHOSPHATIDYLTRANSFERASE-RELATED"/>
    <property type="match status" value="1"/>
</dbReference>
<evidence type="ECO:0008006" key="15">
    <source>
        <dbReference type="Google" id="ProtNLM"/>
    </source>
</evidence>
<dbReference type="InterPro" id="IPR048254">
    <property type="entry name" value="CDP_ALCOHOL_P_TRANSF_CS"/>
</dbReference>
<evidence type="ECO:0000256" key="5">
    <source>
        <dbReference type="ARBA" id="ARBA00022692"/>
    </source>
</evidence>
<evidence type="ECO:0000256" key="9">
    <source>
        <dbReference type="ARBA" id="ARBA00023209"/>
    </source>
</evidence>
<dbReference type="InterPro" id="IPR000462">
    <property type="entry name" value="CDP-OH_P_trans"/>
</dbReference>
<comment type="subcellular location">
    <subcellularLocation>
        <location evidence="1">Membrane</location>
        <topology evidence="1">Multi-pass membrane protein</topology>
    </subcellularLocation>
</comment>
<evidence type="ECO:0000256" key="6">
    <source>
        <dbReference type="ARBA" id="ARBA00022989"/>
    </source>
</evidence>
<accession>A0A1G2MRQ1</accession>
<organism evidence="13 14">
    <name type="scientific">Candidatus Taylorbacteria bacterium RIFCSPHIGHO2_02_FULL_45_35</name>
    <dbReference type="NCBI Taxonomy" id="1802311"/>
    <lineage>
        <taxon>Bacteria</taxon>
        <taxon>Candidatus Tayloriibacteriota</taxon>
    </lineage>
</organism>
<feature type="transmembrane region" description="Helical" evidence="12">
    <location>
        <begin position="97"/>
        <end position="130"/>
    </location>
</feature>
<dbReference type="InterPro" id="IPR043130">
    <property type="entry name" value="CDP-OH_PTrfase_TM_dom"/>
</dbReference>
<keyword evidence="3" id="KW-0444">Lipid biosynthesis</keyword>
<keyword evidence="8 12" id="KW-0472">Membrane</keyword>